<dbReference type="AlphaFoldDB" id="A0A8B6X3K8"/>
<organism evidence="2 3">
    <name type="scientific">Derxia gummosa DSM 723</name>
    <dbReference type="NCBI Taxonomy" id="1121388"/>
    <lineage>
        <taxon>Bacteria</taxon>
        <taxon>Pseudomonadati</taxon>
        <taxon>Pseudomonadota</taxon>
        <taxon>Betaproteobacteria</taxon>
        <taxon>Burkholderiales</taxon>
        <taxon>Alcaligenaceae</taxon>
        <taxon>Derxia</taxon>
    </lineage>
</organism>
<protein>
    <submittedName>
        <fullName evidence="3">DUF1330 domain-containing protein</fullName>
    </submittedName>
</protein>
<dbReference type="InterPro" id="IPR010753">
    <property type="entry name" value="DUF1330"/>
</dbReference>
<dbReference type="OrthoDB" id="516779at2"/>
<sequence length="94" mass="10493">MPAYVVVSINVKKPEQYAAYQQLAKLAATAYDAKPLVRGGRMEVLEGQAPERMAILQFPTMAQARAWYDSPQYKRARNVRGDAAQFDAVIVEGF</sequence>
<dbReference type="PANTHER" id="PTHR41521">
    <property type="match status" value="1"/>
</dbReference>
<dbReference type="RefSeq" id="WP_028311418.1">
    <property type="nucleotide sequence ID" value="NZ_AXWS01000008.1"/>
</dbReference>
<proteinExistence type="predicted"/>
<evidence type="ECO:0000313" key="3">
    <source>
        <dbReference type="RefSeq" id="WP_028311418.1"/>
    </source>
</evidence>
<feature type="domain" description="DUF1330" evidence="1">
    <location>
        <begin position="2"/>
        <end position="94"/>
    </location>
</feature>
<name>A0A8B6X3K8_9BURK</name>
<reference evidence="3" key="1">
    <citation type="submission" date="2025-08" db="UniProtKB">
        <authorList>
            <consortium name="RefSeq"/>
        </authorList>
    </citation>
    <scope>IDENTIFICATION</scope>
</reference>
<dbReference type="PANTHER" id="PTHR41521:SF4">
    <property type="entry name" value="BLR0684 PROTEIN"/>
    <property type="match status" value="1"/>
</dbReference>
<dbReference type="SUPFAM" id="SSF54909">
    <property type="entry name" value="Dimeric alpha+beta barrel"/>
    <property type="match status" value="1"/>
</dbReference>
<dbReference type="Pfam" id="PF07045">
    <property type="entry name" value="DUF1330"/>
    <property type="match status" value="1"/>
</dbReference>
<dbReference type="Proteomes" id="UP000675920">
    <property type="component" value="Unplaced"/>
</dbReference>
<accession>A0A8B6X3K8</accession>
<evidence type="ECO:0000259" key="1">
    <source>
        <dbReference type="Pfam" id="PF07045"/>
    </source>
</evidence>
<dbReference type="Gene3D" id="3.30.70.100">
    <property type="match status" value="1"/>
</dbReference>
<keyword evidence="2" id="KW-1185">Reference proteome</keyword>
<dbReference type="InterPro" id="IPR011008">
    <property type="entry name" value="Dimeric_a/b-barrel"/>
</dbReference>
<evidence type="ECO:0000313" key="2">
    <source>
        <dbReference type="Proteomes" id="UP000675920"/>
    </source>
</evidence>